<gene>
    <name evidence="1" type="ORF">SEV965_LOCUS15378</name>
</gene>
<accession>A0A814NH19</accession>
<sequence length="676" mass="77431">MCDLCSPRQVVAITSCKGCGKHLCRKHFNEHRENLTKGLQNVIDLRDNVLQELARVIDSTLKSPGHNNAVALLKQIDEWKTKTIERVTQAANDACKSVERLFSRKEEYDQIKQNIYQITKELKEQQELESFVESDIDQWTNQLNQLQTDFNRPLKVEINSPVLQIQTIDWNATIKITPSDEKQDKYVDLTINQLEKGVSSLLLDEKPKEVIIPPSILTTDGELAIQNSQLHSQEKAYPSFLFGLNESIDKEIDSLLEDLMYLAPMDKNGPMNGQCGPQTDQMEQFLSDAFGFKNISGKYIVPGIKSFQLDKPLHGLNPNTQIHFPKNMADSFTMTVQEIIDWQRSYKVYADKTTKGINKGFLNRALQGQSQDGEEAFRMKYVVRISKCPILMEFDAKIISRNVNEDWPTRIKLVSITGIDFAGRKHDVDDILYYISNWEEIYHIDQRSNLPALYSERDFYRKVNRPRGELNEERVRNNLIRMTRLRLRACDEEDIQIVVEIGIGLGVFSGSHIGIDEKVRALSAEAIRLVLEQDGPSYKNIRAIVFALPIFNKNNSKDRHLDVFNDFVDEFRKAQYNGPIPVLITDQDMHRITVTIARHGFTVAEVNPGDSHGVFGGYWQNRRSSVQGKLALTTAGLLVQHHLINPCVLDTDNYHLLEIDEVATLDRRRIISDDNE</sequence>
<protein>
    <submittedName>
        <fullName evidence="1">Uncharacterized protein</fullName>
    </submittedName>
</protein>
<reference evidence="1" key="1">
    <citation type="submission" date="2021-02" db="EMBL/GenBank/DDBJ databases">
        <authorList>
            <person name="Nowell W R."/>
        </authorList>
    </citation>
    <scope>NUCLEOTIDE SEQUENCE</scope>
</reference>
<dbReference type="EMBL" id="CAJNOU010000800">
    <property type="protein sequence ID" value="CAF1091329.1"/>
    <property type="molecule type" value="Genomic_DNA"/>
</dbReference>
<proteinExistence type="predicted"/>
<organism evidence="1 2">
    <name type="scientific">Rotaria sordida</name>
    <dbReference type="NCBI Taxonomy" id="392033"/>
    <lineage>
        <taxon>Eukaryota</taxon>
        <taxon>Metazoa</taxon>
        <taxon>Spiralia</taxon>
        <taxon>Gnathifera</taxon>
        <taxon>Rotifera</taxon>
        <taxon>Eurotatoria</taxon>
        <taxon>Bdelloidea</taxon>
        <taxon>Philodinida</taxon>
        <taxon>Philodinidae</taxon>
        <taxon>Rotaria</taxon>
    </lineage>
</organism>
<comment type="caution">
    <text evidence="1">The sequence shown here is derived from an EMBL/GenBank/DDBJ whole genome shotgun (WGS) entry which is preliminary data.</text>
</comment>
<dbReference type="Proteomes" id="UP000663889">
    <property type="component" value="Unassembled WGS sequence"/>
</dbReference>
<dbReference type="AlphaFoldDB" id="A0A814NH19"/>
<evidence type="ECO:0000313" key="2">
    <source>
        <dbReference type="Proteomes" id="UP000663889"/>
    </source>
</evidence>
<name>A0A814NH19_9BILA</name>
<evidence type="ECO:0000313" key="1">
    <source>
        <dbReference type="EMBL" id="CAF1091329.1"/>
    </source>
</evidence>